<dbReference type="InterPro" id="IPR024336">
    <property type="entry name" value="tRNA_splic_suSen54_N"/>
</dbReference>
<evidence type="ECO:0000256" key="2">
    <source>
        <dbReference type="ARBA" id="ARBA00022694"/>
    </source>
</evidence>
<protein>
    <recommendedName>
        <fullName evidence="3">tRNA-splicing endonuclease subunit Sen54 N-terminal domain-containing protein</fullName>
    </recommendedName>
</protein>
<feature type="domain" description="tRNA-splicing endonuclease subunit Sen54 N-terminal" evidence="3">
    <location>
        <begin position="57"/>
        <end position="118"/>
    </location>
</feature>
<dbReference type="PANTHER" id="PTHR21027">
    <property type="entry name" value="TRNA-SPLICING ENDONUCLEASE SUBUNIT SEN54"/>
    <property type="match status" value="1"/>
</dbReference>
<dbReference type="PANTHER" id="PTHR21027:SF1">
    <property type="entry name" value="TRNA-SPLICING ENDONUCLEASE SUBUNIT SEN54"/>
    <property type="match status" value="1"/>
</dbReference>
<dbReference type="HOGENOM" id="CLU_837557_0_0_1"/>
<keyword evidence="5" id="KW-1185">Reference proteome</keyword>
<dbReference type="STRING" id="36166.T1GLP3"/>
<reference evidence="5" key="1">
    <citation type="submission" date="2013-02" db="EMBL/GenBank/DDBJ databases">
        <authorList>
            <person name="Hughes D."/>
        </authorList>
    </citation>
    <scope>NUCLEOTIDE SEQUENCE</scope>
    <source>
        <strain>Durham</strain>
        <strain evidence="5">NC isolate 2 -- Noor lab</strain>
    </source>
</reference>
<name>T1GLP3_MEGSC</name>
<dbReference type="Pfam" id="PF12928">
    <property type="entry name" value="tRNA_int_end_N2"/>
    <property type="match status" value="1"/>
</dbReference>
<sequence length="332" mass="39228">MSLEIPGVQILPAQDIHKYRKFEYVEKRFGLKVTSSDKSAEQETALKEMFDDLEFRLKVPRVNSISRKSVGVWDRHQNAVRIIEKANRHFPAFNANGFDYLHYCEALYAFETNMLEIRNNGLPVSLEEAYLLLIGDHNCHETYLVFSMLSKNSILIPYNEDFLPNATTKDCIFEILKKSLDKRYDIPDFVSNSIYFHQVSSEFKRKVDQIKDNKPVFKNIVKEDEKESLRFDRKIVVKRKKIEDKNWRSKRTKLAGNTFHKSLLNQLLIEDEYKGFEKHLRNFNLLTSKMTTKMKRTMNRTLELFSTCIPRKRIPISSLKRQFQLAESLLLR</sequence>
<dbReference type="GO" id="GO:0000379">
    <property type="term" value="P:tRNA-type intron splice site recognition and cleavage"/>
    <property type="evidence" value="ECO:0007669"/>
    <property type="project" value="TreeGrafter"/>
</dbReference>
<evidence type="ECO:0000256" key="1">
    <source>
        <dbReference type="ARBA" id="ARBA00005736"/>
    </source>
</evidence>
<dbReference type="InterPro" id="IPR024337">
    <property type="entry name" value="tRNA_splic_suSen54"/>
</dbReference>
<evidence type="ECO:0000313" key="5">
    <source>
        <dbReference type="Proteomes" id="UP000015102"/>
    </source>
</evidence>
<dbReference type="EnsemblMetazoa" id="MESCA004456-RA">
    <property type="protein sequence ID" value="MESCA004456-PA"/>
    <property type="gene ID" value="MESCA004456"/>
</dbReference>
<accession>T1GLP3</accession>
<organism evidence="4 5">
    <name type="scientific">Megaselia scalaris</name>
    <name type="common">Humpbacked fly</name>
    <name type="synonym">Phora scalaris</name>
    <dbReference type="NCBI Taxonomy" id="36166"/>
    <lineage>
        <taxon>Eukaryota</taxon>
        <taxon>Metazoa</taxon>
        <taxon>Ecdysozoa</taxon>
        <taxon>Arthropoda</taxon>
        <taxon>Hexapoda</taxon>
        <taxon>Insecta</taxon>
        <taxon>Pterygota</taxon>
        <taxon>Neoptera</taxon>
        <taxon>Endopterygota</taxon>
        <taxon>Diptera</taxon>
        <taxon>Brachycera</taxon>
        <taxon>Muscomorpha</taxon>
        <taxon>Platypezoidea</taxon>
        <taxon>Phoridae</taxon>
        <taxon>Megaseliini</taxon>
        <taxon>Megaselia</taxon>
    </lineage>
</organism>
<evidence type="ECO:0000313" key="4">
    <source>
        <dbReference type="EnsemblMetazoa" id="MESCA004456-PA"/>
    </source>
</evidence>
<evidence type="ECO:0000259" key="3">
    <source>
        <dbReference type="Pfam" id="PF12928"/>
    </source>
</evidence>
<keyword evidence="2" id="KW-0819">tRNA processing</keyword>
<dbReference type="Proteomes" id="UP000015102">
    <property type="component" value="Unassembled WGS sequence"/>
</dbReference>
<comment type="similarity">
    <text evidence="1">Belongs to the SEN54 family.</text>
</comment>
<dbReference type="EMBL" id="CAQQ02194907">
    <property type="status" value="NOT_ANNOTATED_CDS"/>
    <property type="molecule type" value="Genomic_DNA"/>
</dbReference>
<dbReference type="GO" id="GO:0000214">
    <property type="term" value="C:tRNA-intron endonuclease complex"/>
    <property type="evidence" value="ECO:0007669"/>
    <property type="project" value="TreeGrafter"/>
</dbReference>
<dbReference type="AlphaFoldDB" id="T1GLP3"/>
<reference evidence="4" key="2">
    <citation type="submission" date="2015-06" db="UniProtKB">
        <authorList>
            <consortium name="EnsemblMetazoa"/>
        </authorList>
    </citation>
    <scope>IDENTIFICATION</scope>
</reference>
<proteinExistence type="inferred from homology"/>